<evidence type="ECO:0000313" key="2">
    <source>
        <dbReference type="EMBL" id="SHG81042.1"/>
    </source>
</evidence>
<dbReference type="STRING" id="468056.SAMN05443549_1076"/>
<feature type="domain" description="HTH cro/C1-type" evidence="1">
    <location>
        <begin position="19"/>
        <end position="73"/>
    </location>
</feature>
<dbReference type="PROSITE" id="PS50943">
    <property type="entry name" value="HTH_CROC1"/>
    <property type="match status" value="1"/>
</dbReference>
<dbReference type="InterPro" id="IPR010982">
    <property type="entry name" value="Lambda_DNA-bd_dom_sf"/>
</dbReference>
<gene>
    <name evidence="2" type="ORF">SAMN05443549_1076</name>
</gene>
<protein>
    <submittedName>
        <fullName evidence="2">Transcriptional regulator, y4mF family</fullName>
    </submittedName>
</protein>
<evidence type="ECO:0000313" key="3">
    <source>
        <dbReference type="Proteomes" id="UP000184516"/>
    </source>
</evidence>
<dbReference type="Proteomes" id="UP000184516">
    <property type="component" value="Unassembled WGS sequence"/>
</dbReference>
<dbReference type="AlphaFoldDB" id="A0A1M5MV85"/>
<dbReference type="GO" id="GO:0003677">
    <property type="term" value="F:DNA binding"/>
    <property type="evidence" value="ECO:0007669"/>
    <property type="project" value="InterPro"/>
</dbReference>
<accession>A0A1M5MV85</accession>
<dbReference type="EMBL" id="FQWB01000007">
    <property type="protein sequence ID" value="SHG81042.1"/>
    <property type="molecule type" value="Genomic_DNA"/>
</dbReference>
<sequence>MGPIKNNKLQPMKPLADFVKEKRNEVKLTQEAFAERAGVALTVIRKIEQGKENLNLEKVNQVLKMFGHTLAPVNARELSKNED</sequence>
<dbReference type="Gene3D" id="1.10.260.40">
    <property type="entry name" value="lambda repressor-like DNA-binding domains"/>
    <property type="match status" value="1"/>
</dbReference>
<reference evidence="3" key="1">
    <citation type="submission" date="2016-11" db="EMBL/GenBank/DDBJ databases">
        <authorList>
            <person name="Varghese N."/>
            <person name="Submissions S."/>
        </authorList>
    </citation>
    <scope>NUCLEOTIDE SEQUENCE [LARGE SCALE GENOMIC DNA]</scope>
    <source>
        <strain evidence="3">DSM 19978</strain>
    </source>
</reference>
<dbReference type="CDD" id="cd00093">
    <property type="entry name" value="HTH_XRE"/>
    <property type="match status" value="1"/>
</dbReference>
<dbReference type="InterPro" id="IPR001387">
    <property type="entry name" value="Cro/C1-type_HTH"/>
</dbReference>
<evidence type="ECO:0000259" key="1">
    <source>
        <dbReference type="PROSITE" id="PS50943"/>
    </source>
</evidence>
<name>A0A1M5MV85_9FLAO</name>
<proteinExistence type="predicted"/>
<dbReference type="Pfam" id="PF01381">
    <property type="entry name" value="HTH_3"/>
    <property type="match status" value="1"/>
</dbReference>
<keyword evidence="3" id="KW-1185">Reference proteome</keyword>
<organism evidence="2 3">
    <name type="scientific">Flavobacterium fluvii</name>
    <dbReference type="NCBI Taxonomy" id="468056"/>
    <lineage>
        <taxon>Bacteria</taxon>
        <taxon>Pseudomonadati</taxon>
        <taxon>Bacteroidota</taxon>
        <taxon>Flavobacteriia</taxon>
        <taxon>Flavobacteriales</taxon>
        <taxon>Flavobacteriaceae</taxon>
        <taxon>Flavobacterium</taxon>
    </lineage>
</organism>
<dbReference type="SMART" id="SM00530">
    <property type="entry name" value="HTH_XRE"/>
    <property type="match status" value="1"/>
</dbReference>
<dbReference type="SUPFAM" id="SSF47413">
    <property type="entry name" value="lambda repressor-like DNA-binding domains"/>
    <property type="match status" value="1"/>
</dbReference>